<dbReference type="InterPro" id="IPR037284">
    <property type="entry name" value="SUF_FeS_clus_asmbl_SufBD_sf"/>
</dbReference>
<dbReference type="AlphaFoldDB" id="A0A917K4J6"/>
<feature type="domain" description="SUF system FeS cluster assembly SufBD core" evidence="2">
    <location>
        <begin position="171"/>
        <end position="402"/>
    </location>
</feature>
<dbReference type="SUPFAM" id="SSF101960">
    <property type="entry name" value="Stabilizer of iron transporter SufD"/>
    <property type="match status" value="1"/>
</dbReference>
<proteinExistence type="inferred from homology"/>
<dbReference type="InterPro" id="IPR055346">
    <property type="entry name" value="Fe-S_cluster_assembly_SufBD"/>
</dbReference>
<dbReference type="InterPro" id="IPR000825">
    <property type="entry name" value="SUF_FeS_clus_asmbl_SufBD_core"/>
</dbReference>
<reference evidence="4" key="1">
    <citation type="journal article" date="2014" name="Int. J. Syst. Evol. Microbiol.">
        <title>Complete genome sequence of Corynebacterium casei LMG S-19264T (=DSM 44701T), isolated from a smear-ripened cheese.</title>
        <authorList>
            <consortium name="US DOE Joint Genome Institute (JGI-PGF)"/>
            <person name="Walter F."/>
            <person name="Albersmeier A."/>
            <person name="Kalinowski J."/>
            <person name="Ruckert C."/>
        </authorList>
    </citation>
    <scope>NUCLEOTIDE SEQUENCE</scope>
    <source>
        <strain evidence="4">JCM 18487</strain>
    </source>
</reference>
<comment type="similarity">
    <text evidence="1">Belongs to the iron-sulfur cluster assembly SufBD family.</text>
</comment>
<name>A0A917K4J6_9BACL</name>
<gene>
    <name evidence="4" type="primary">sufD</name>
    <name evidence="4" type="ORF">GCM10010885_05290</name>
</gene>
<dbReference type="GO" id="GO:0016226">
    <property type="term" value="P:iron-sulfur cluster assembly"/>
    <property type="evidence" value="ECO:0007669"/>
    <property type="project" value="InterPro"/>
</dbReference>
<evidence type="ECO:0000256" key="1">
    <source>
        <dbReference type="ARBA" id="ARBA00043967"/>
    </source>
</evidence>
<organism evidence="4 5">
    <name type="scientific">Alicyclobacillus cellulosilyticus</name>
    <dbReference type="NCBI Taxonomy" id="1003997"/>
    <lineage>
        <taxon>Bacteria</taxon>
        <taxon>Bacillati</taxon>
        <taxon>Bacillota</taxon>
        <taxon>Bacilli</taxon>
        <taxon>Bacillales</taxon>
        <taxon>Alicyclobacillaceae</taxon>
        <taxon>Alicyclobacillus</taxon>
    </lineage>
</organism>
<dbReference type="PANTHER" id="PTHR30508:SF1">
    <property type="entry name" value="UPF0051 PROTEIN ABCI8, CHLOROPLASTIC-RELATED"/>
    <property type="match status" value="1"/>
</dbReference>
<dbReference type="Pfam" id="PF19295">
    <property type="entry name" value="SufBD_N"/>
    <property type="match status" value="1"/>
</dbReference>
<reference evidence="4" key="2">
    <citation type="submission" date="2020-09" db="EMBL/GenBank/DDBJ databases">
        <authorList>
            <person name="Sun Q."/>
            <person name="Ohkuma M."/>
        </authorList>
    </citation>
    <scope>NUCLEOTIDE SEQUENCE</scope>
    <source>
        <strain evidence="4">JCM 18487</strain>
    </source>
</reference>
<feature type="domain" description="SUF system FeS cluster assembly SufBD N-terminal" evidence="3">
    <location>
        <begin position="86"/>
        <end position="164"/>
    </location>
</feature>
<dbReference type="Proteomes" id="UP000637695">
    <property type="component" value="Unassembled WGS sequence"/>
</dbReference>
<comment type="caution">
    <text evidence="4">The sequence shown here is derived from an EMBL/GenBank/DDBJ whole genome shotgun (WGS) entry which is preliminary data.</text>
</comment>
<dbReference type="InterPro" id="IPR045595">
    <property type="entry name" value="SufBD_N"/>
</dbReference>
<keyword evidence="5" id="KW-1185">Reference proteome</keyword>
<dbReference type="EMBL" id="BMOY01000005">
    <property type="protein sequence ID" value="GGI98758.1"/>
    <property type="molecule type" value="Genomic_DNA"/>
</dbReference>
<evidence type="ECO:0000313" key="5">
    <source>
        <dbReference type="Proteomes" id="UP000637695"/>
    </source>
</evidence>
<dbReference type="PANTHER" id="PTHR30508">
    <property type="entry name" value="FES CLUSTER ASSEMBLY PROTEIN SUF"/>
    <property type="match status" value="1"/>
</dbReference>
<dbReference type="Pfam" id="PF01458">
    <property type="entry name" value="SUFBD_core"/>
    <property type="match status" value="1"/>
</dbReference>
<dbReference type="RefSeq" id="WP_188880984.1">
    <property type="nucleotide sequence ID" value="NZ_BMOY01000005.1"/>
</dbReference>
<evidence type="ECO:0000259" key="3">
    <source>
        <dbReference type="Pfam" id="PF19295"/>
    </source>
</evidence>
<evidence type="ECO:0000313" key="4">
    <source>
        <dbReference type="EMBL" id="GGI98758.1"/>
    </source>
</evidence>
<evidence type="ECO:0000259" key="2">
    <source>
        <dbReference type="Pfam" id="PF01458"/>
    </source>
</evidence>
<protein>
    <submittedName>
        <fullName evidence="4">FeS cluster assembly protein SufD</fullName>
    </submittedName>
</protein>
<sequence length="429" mass="46556">MAEQAATVSLSLVDGLCDRYQEPEWLRSARQAAFARFVALPSPRLEKTDLTRRVWNAGPFPAAVGTDGLDEVAGLLSALGDAPAVVVRDGVVLRAHLPADLARRGVIFTDLHTAVRDHENLVQAALFQAVDAEESKWAAFNAALWHGGVFLYVPRHVEIDAVFQFVYIHTAVGQGALPRALVVAEDNAKFAYSELYVAAGDVPGDVVHSGVTEVIARPGARVTAAVLSHLRKGPTHFITRRAKVDKDAHVDWVFGDVGDGFTVALIESRLLGDGSRSTLTGVGLGFGRQHLDLTASMVHSGRYSESDMNLRGVVRERANAVYRTRTHIVKGARGAGAEQADRMLVLDPTARADAIPMLLIDENNVQRCGHAASVGKIDENQVYYLMSRGIPRAAAQRMILWGYLEPAVNAIPSPAMREHFRALLDKELV</sequence>
<accession>A0A917K4J6</accession>